<gene>
    <name evidence="1" type="ORF">FA09DRAFT_327810</name>
</gene>
<protein>
    <submittedName>
        <fullName evidence="1">Uncharacterized protein</fullName>
    </submittedName>
</protein>
<dbReference type="RefSeq" id="XP_025600637.1">
    <property type="nucleotide sequence ID" value="XM_025741536.1"/>
</dbReference>
<sequence length="162" mass="17117">MMCLGAAGRKARAAHARLSICFRRLAAPLVLSLPRLFPLSLPCESLSGHCIQVESLCRTSAAAMSRCAADALVSLRAQGCTPHAPARAVEPRCSPLPLDPTGASATSNSSFASPLHRARLSCHLNEAALPSCMQGQAVPDRRERCVSRHAEMRARAAPPGAR</sequence>
<organism evidence="1 2">
    <name type="scientific">Tilletiopsis washingtonensis</name>
    <dbReference type="NCBI Taxonomy" id="58919"/>
    <lineage>
        <taxon>Eukaryota</taxon>
        <taxon>Fungi</taxon>
        <taxon>Dikarya</taxon>
        <taxon>Basidiomycota</taxon>
        <taxon>Ustilaginomycotina</taxon>
        <taxon>Exobasidiomycetes</taxon>
        <taxon>Entylomatales</taxon>
        <taxon>Entylomatales incertae sedis</taxon>
        <taxon>Tilletiopsis</taxon>
    </lineage>
</organism>
<dbReference type="AlphaFoldDB" id="A0A316ZH28"/>
<evidence type="ECO:0000313" key="2">
    <source>
        <dbReference type="Proteomes" id="UP000245946"/>
    </source>
</evidence>
<reference evidence="1 2" key="1">
    <citation type="journal article" date="2018" name="Mol. Biol. Evol.">
        <title>Broad Genomic Sampling Reveals a Smut Pathogenic Ancestry of the Fungal Clade Ustilaginomycotina.</title>
        <authorList>
            <person name="Kijpornyongpan T."/>
            <person name="Mondo S.J."/>
            <person name="Barry K."/>
            <person name="Sandor L."/>
            <person name="Lee J."/>
            <person name="Lipzen A."/>
            <person name="Pangilinan J."/>
            <person name="LaButti K."/>
            <person name="Hainaut M."/>
            <person name="Henrissat B."/>
            <person name="Grigoriev I.V."/>
            <person name="Spatafora J.W."/>
            <person name="Aime M.C."/>
        </authorList>
    </citation>
    <scope>NUCLEOTIDE SEQUENCE [LARGE SCALE GENOMIC DNA]</scope>
    <source>
        <strain evidence="1 2">MCA 4186</strain>
    </source>
</reference>
<name>A0A316ZH28_9BASI</name>
<keyword evidence="2" id="KW-1185">Reference proteome</keyword>
<evidence type="ECO:0000313" key="1">
    <source>
        <dbReference type="EMBL" id="PWO00359.1"/>
    </source>
</evidence>
<dbReference type="EMBL" id="KZ819285">
    <property type="protein sequence ID" value="PWO00359.1"/>
    <property type="molecule type" value="Genomic_DNA"/>
</dbReference>
<dbReference type="Proteomes" id="UP000245946">
    <property type="component" value="Unassembled WGS sequence"/>
</dbReference>
<proteinExistence type="predicted"/>
<dbReference type="GeneID" id="37269080"/>
<accession>A0A316ZH28</accession>